<evidence type="ECO:0000256" key="7">
    <source>
        <dbReference type="SAM" id="Phobius"/>
    </source>
</evidence>
<dbReference type="GO" id="GO:0016740">
    <property type="term" value="F:transferase activity"/>
    <property type="evidence" value="ECO:0007669"/>
    <property type="project" value="UniProtKB-KW"/>
</dbReference>
<dbReference type="Proteomes" id="UP001548590">
    <property type="component" value="Unassembled WGS sequence"/>
</dbReference>
<keyword evidence="9" id="KW-1185">Reference proteome</keyword>
<evidence type="ECO:0000256" key="1">
    <source>
        <dbReference type="ARBA" id="ARBA00004651"/>
    </source>
</evidence>
<evidence type="ECO:0000313" key="9">
    <source>
        <dbReference type="Proteomes" id="UP001548590"/>
    </source>
</evidence>
<keyword evidence="6 7" id="KW-0472">Membrane</keyword>
<dbReference type="InterPro" id="IPR018480">
    <property type="entry name" value="PNAcMuramoyl-5peptid_Trfase_CS"/>
</dbReference>
<dbReference type="EC" id="2.7.8.-" evidence="8"/>
<keyword evidence="5 7" id="KW-1133">Transmembrane helix</keyword>
<name>A0ABV2CJV9_9RHOO</name>
<evidence type="ECO:0000256" key="4">
    <source>
        <dbReference type="ARBA" id="ARBA00022692"/>
    </source>
</evidence>
<feature type="transmembrane region" description="Helical" evidence="7">
    <location>
        <begin position="40"/>
        <end position="58"/>
    </location>
</feature>
<evidence type="ECO:0000256" key="3">
    <source>
        <dbReference type="ARBA" id="ARBA00022679"/>
    </source>
</evidence>
<gene>
    <name evidence="8" type="ORF">ABVT11_00045</name>
</gene>
<dbReference type="PANTHER" id="PTHR22926:SF3">
    <property type="entry name" value="UNDECAPRENYL-PHOSPHATE ALPHA-N-ACETYLGLUCOSAMINYL 1-PHOSPHATE TRANSFERASE"/>
    <property type="match status" value="1"/>
</dbReference>
<sequence>MTLWPLALAFVLAALACHVLGRHAARLHLLDEPDARKQHGAPVPVVGGIAVVLAFVLASSGLRLHGLLAEASGPVLLMFAVGVIDDARDLPARFKLLLQVLAAWWLVQASGASLHSLPMPFMSGHLVLGAFALPLTVLMVVAVINAINMIDGLDGLAGGCLSIAALALALAAQLVGRNDLALVSATLCAAVLGFLLWNARWPWQTRARVFLGDAGALAVGMLLCWLVLKLSLFWQGFDVARVPLTVALAPLAVPVIDLIVVAFWRMAEGRNPMQADRGHSHHLLLQMGLSTVAAVRLMWLAAALIAALTFGAWRAGVQEGRLFGVLLAGSLLYLVWFRLSWLRVRKGQG</sequence>
<feature type="transmembrane region" description="Helical" evidence="7">
    <location>
        <begin position="322"/>
        <end position="341"/>
    </location>
</feature>
<protein>
    <submittedName>
        <fullName evidence="8">MraY family glycosyltransferase</fullName>
        <ecNumber evidence="8">2.7.8.-</ecNumber>
    </submittedName>
</protein>
<organism evidence="8 9">
    <name type="scientific">Uliginosibacterium paludis</name>
    <dbReference type="NCBI Taxonomy" id="1615952"/>
    <lineage>
        <taxon>Bacteria</taxon>
        <taxon>Pseudomonadati</taxon>
        <taxon>Pseudomonadota</taxon>
        <taxon>Betaproteobacteria</taxon>
        <taxon>Rhodocyclales</taxon>
        <taxon>Zoogloeaceae</taxon>
        <taxon>Uliginosibacterium</taxon>
    </lineage>
</organism>
<evidence type="ECO:0000256" key="6">
    <source>
        <dbReference type="ARBA" id="ARBA00023136"/>
    </source>
</evidence>
<dbReference type="InterPro" id="IPR000715">
    <property type="entry name" value="Glycosyl_transferase_4"/>
</dbReference>
<comment type="subcellular location">
    <subcellularLocation>
        <location evidence="1">Cell membrane</location>
        <topology evidence="1">Multi-pass membrane protein</topology>
    </subcellularLocation>
</comment>
<proteinExistence type="predicted"/>
<feature type="transmembrane region" description="Helical" evidence="7">
    <location>
        <begin position="240"/>
        <end position="264"/>
    </location>
</feature>
<feature type="transmembrane region" description="Helical" evidence="7">
    <location>
        <begin position="126"/>
        <end position="144"/>
    </location>
</feature>
<feature type="transmembrane region" description="Helical" evidence="7">
    <location>
        <begin position="180"/>
        <end position="197"/>
    </location>
</feature>
<feature type="transmembrane region" description="Helical" evidence="7">
    <location>
        <begin position="156"/>
        <end position="174"/>
    </location>
</feature>
<keyword evidence="4 7" id="KW-0812">Transmembrane</keyword>
<evidence type="ECO:0000256" key="5">
    <source>
        <dbReference type="ARBA" id="ARBA00022989"/>
    </source>
</evidence>
<dbReference type="PROSITE" id="PS01348">
    <property type="entry name" value="MRAY_2"/>
    <property type="match status" value="1"/>
</dbReference>
<feature type="transmembrane region" description="Helical" evidence="7">
    <location>
        <begin position="209"/>
        <end position="228"/>
    </location>
</feature>
<dbReference type="Pfam" id="PF00953">
    <property type="entry name" value="Glycos_transf_4"/>
    <property type="match status" value="1"/>
</dbReference>
<accession>A0ABV2CJV9</accession>
<dbReference type="CDD" id="cd06853">
    <property type="entry name" value="GT_WecA_like"/>
    <property type="match status" value="1"/>
</dbReference>
<evidence type="ECO:0000313" key="8">
    <source>
        <dbReference type="EMBL" id="MET1488197.1"/>
    </source>
</evidence>
<keyword evidence="2" id="KW-1003">Cell membrane</keyword>
<dbReference type="EMBL" id="JBEWLZ010000001">
    <property type="protein sequence ID" value="MET1488197.1"/>
    <property type="molecule type" value="Genomic_DNA"/>
</dbReference>
<keyword evidence="3 8" id="KW-0808">Transferase</keyword>
<comment type="caution">
    <text evidence="8">The sequence shown here is derived from an EMBL/GenBank/DDBJ whole genome shotgun (WGS) entry which is preliminary data.</text>
</comment>
<dbReference type="PANTHER" id="PTHR22926">
    <property type="entry name" value="PHOSPHO-N-ACETYLMURAMOYL-PENTAPEPTIDE-TRANSFERASE"/>
    <property type="match status" value="1"/>
</dbReference>
<evidence type="ECO:0000256" key="2">
    <source>
        <dbReference type="ARBA" id="ARBA00022475"/>
    </source>
</evidence>
<dbReference type="RefSeq" id="WP_345926093.1">
    <property type="nucleotide sequence ID" value="NZ_JBDIVF010000003.1"/>
</dbReference>
<feature type="transmembrane region" description="Helical" evidence="7">
    <location>
        <begin position="284"/>
        <end position="310"/>
    </location>
</feature>
<reference evidence="8 9" key="1">
    <citation type="submission" date="2024-07" db="EMBL/GenBank/DDBJ databases">
        <title>Uliginosibacterium paludis KCTC:42655.</title>
        <authorList>
            <person name="Kim M.K."/>
        </authorList>
    </citation>
    <scope>NUCLEOTIDE SEQUENCE [LARGE SCALE GENOMIC DNA]</scope>
    <source>
        <strain evidence="8 9">KCTC 42655</strain>
    </source>
</reference>